<comment type="caution">
    <text evidence="3">The sequence shown here is derived from an EMBL/GenBank/DDBJ whole genome shotgun (WGS) entry which is preliminary data.</text>
</comment>
<name>A0ABP4TWI7_9ACTN</name>
<keyword evidence="2" id="KW-0472">Membrane</keyword>
<feature type="region of interest" description="Disordered" evidence="1">
    <location>
        <begin position="35"/>
        <end position="60"/>
    </location>
</feature>
<evidence type="ECO:0000313" key="3">
    <source>
        <dbReference type="EMBL" id="GAA1694279.1"/>
    </source>
</evidence>
<sequence length="207" mass="22128">MSDSSGFRWFVGVALTAAGVVIGYLSLQHQIDQSGDPAPYPTGDPATAIGETTGAGGATPEAGEWVEAGSLQLDLPATFADGNCWTWGIDLDDGGRHESYGEHDEYDDWVDASWYSCRTDTPAIFYGPEDASITTGAGETQDLAACADAIGEHTYLELWLDPADPTTDEGCLYTTEGAFATVRVDSQDTDGTFDTGRITVTFWEWTV</sequence>
<evidence type="ECO:0000313" key="4">
    <source>
        <dbReference type="Proteomes" id="UP001499851"/>
    </source>
</evidence>
<feature type="compositionally biased region" description="Low complexity" evidence="1">
    <location>
        <begin position="45"/>
        <end position="60"/>
    </location>
</feature>
<keyword evidence="2" id="KW-0812">Transmembrane</keyword>
<reference evidence="4" key="1">
    <citation type="journal article" date="2019" name="Int. J. Syst. Evol. Microbiol.">
        <title>The Global Catalogue of Microorganisms (GCM) 10K type strain sequencing project: providing services to taxonomists for standard genome sequencing and annotation.</title>
        <authorList>
            <consortium name="The Broad Institute Genomics Platform"/>
            <consortium name="The Broad Institute Genome Sequencing Center for Infectious Disease"/>
            <person name="Wu L."/>
            <person name="Ma J."/>
        </authorList>
    </citation>
    <scope>NUCLEOTIDE SEQUENCE [LARGE SCALE GENOMIC DNA]</scope>
    <source>
        <strain evidence="4">JCM 16001</strain>
    </source>
</reference>
<organism evidence="3 4">
    <name type="scientific">Glycomyces endophyticus</name>
    <dbReference type="NCBI Taxonomy" id="480996"/>
    <lineage>
        <taxon>Bacteria</taxon>
        <taxon>Bacillati</taxon>
        <taxon>Actinomycetota</taxon>
        <taxon>Actinomycetes</taxon>
        <taxon>Glycomycetales</taxon>
        <taxon>Glycomycetaceae</taxon>
        <taxon>Glycomyces</taxon>
    </lineage>
</organism>
<dbReference type="EMBL" id="BAAAQF010000032">
    <property type="protein sequence ID" value="GAA1694279.1"/>
    <property type="molecule type" value="Genomic_DNA"/>
</dbReference>
<proteinExistence type="predicted"/>
<evidence type="ECO:0000256" key="2">
    <source>
        <dbReference type="SAM" id="Phobius"/>
    </source>
</evidence>
<evidence type="ECO:0000256" key="1">
    <source>
        <dbReference type="SAM" id="MobiDB-lite"/>
    </source>
</evidence>
<dbReference type="RefSeq" id="WP_344492272.1">
    <property type="nucleotide sequence ID" value="NZ_BAAAQF010000032.1"/>
</dbReference>
<accession>A0ABP4TWI7</accession>
<feature type="transmembrane region" description="Helical" evidence="2">
    <location>
        <begin position="6"/>
        <end position="27"/>
    </location>
</feature>
<keyword evidence="4" id="KW-1185">Reference proteome</keyword>
<protein>
    <submittedName>
        <fullName evidence="3">Uncharacterized protein</fullName>
    </submittedName>
</protein>
<keyword evidence="2" id="KW-1133">Transmembrane helix</keyword>
<gene>
    <name evidence="3" type="ORF">GCM10009830_47630</name>
</gene>
<dbReference type="Proteomes" id="UP001499851">
    <property type="component" value="Unassembled WGS sequence"/>
</dbReference>